<evidence type="ECO:0000259" key="5">
    <source>
        <dbReference type="PROSITE" id="PS50893"/>
    </source>
</evidence>
<dbReference type="RefSeq" id="WP_021986221.1">
    <property type="nucleotide sequence ID" value="NZ_CP060632.1"/>
</dbReference>
<dbReference type="Proteomes" id="UP000515819">
    <property type="component" value="Chromosome"/>
</dbReference>
<organism evidence="6 7">
    <name type="scientific">Wujia chipingensis</name>
    <dbReference type="NCBI Taxonomy" id="2763670"/>
    <lineage>
        <taxon>Bacteria</taxon>
        <taxon>Bacillati</taxon>
        <taxon>Bacillota</taxon>
        <taxon>Clostridia</taxon>
        <taxon>Lachnospirales</taxon>
        <taxon>Lachnospiraceae</taxon>
        <taxon>Wujia</taxon>
    </lineage>
</organism>
<dbReference type="PANTHER" id="PTHR42711">
    <property type="entry name" value="ABC TRANSPORTER ATP-BINDING PROTEIN"/>
    <property type="match status" value="1"/>
</dbReference>
<keyword evidence="4 6" id="KW-0067">ATP-binding</keyword>
<dbReference type="Gene3D" id="3.40.50.300">
    <property type="entry name" value="P-loop containing nucleotide triphosphate hydrolases"/>
    <property type="match status" value="1"/>
</dbReference>
<dbReference type="InterPro" id="IPR003439">
    <property type="entry name" value="ABC_transporter-like_ATP-bd"/>
</dbReference>
<reference evidence="6 7" key="1">
    <citation type="submission" date="2020-08" db="EMBL/GenBank/DDBJ databases">
        <authorList>
            <person name="Liu C."/>
            <person name="Sun Q."/>
        </authorList>
    </citation>
    <scope>NUCLEOTIDE SEQUENCE [LARGE SCALE GENOMIC DNA]</scope>
    <source>
        <strain evidence="6 7">NSJ-4</strain>
    </source>
</reference>
<proteinExistence type="inferred from homology"/>
<sequence length="254" mass="28473">MLEAENLVKQFEKNEKKHKKVLFSAVDHVSLHIKEGEIVGVLGPNGAGKTTLLRMLGCLMQPTEGVVRYTDGDRIITDQTEIKRQIGYLSGNTKLYGRLSTRELLTIAGNIYGLPENVIHARIEEIAQILSLEDFIDNRIEKLSTGQTQRASISRCLIHSPKLYIFDEPTLGLDIVSSSAIVDFMRAEKERGKAVLYSTHYMEEAELLCDRILMLAHGRVIAEGTLPEIYAQTETTNLRDAFKKLIPAGKEEMS</sequence>
<dbReference type="InterPro" id="IPR003593">
    <property type="entry name" value="AAA+_ATPase"/>
</dbReference>
<dbReference type="SMART" id="SM00382">
    <property type="entry name" value="AAA"/>
    <property type="match status" value="1"/>
</dbReference>
<dbReference type="AlphaFoldDB" id="A0A7G9FLD9"/>
<evidence type="ECO:0000256" key="3">
    <source>
        <dbReference type="ARBA" id="ARBA00022741"/>
    </source>
</evidence>
<name>A0A7G9FLD9_9FIRM</name>
<dbReference type="GO" id="GO:0005524">
    <property type="term" value="F:ATP binding"/>
    <property type="evidence" value="ECO:0007669"/>
    <property type="project" value="UniProtKB-KW"/>
</dbReference>
<accession>A0A7G9FLD9</accession>
<dbReference type="KEGG" id="wcp:H9Q76_11725"/>
<dbReference type="PROSITE" id="PS50893">
    <property type="entry name" value="ABC_TRANSPORTER_2"/>
    <property type="match status" value="1"/>
</dbReference>
<gene>
    <name evidence="6" type="ORF">H9Q76_11725</name>
</gene>
<keyword evidence="3" id="KW-0547">Nucleotide-binding</keyword>
<protein>
    <submittedName>
        <fullName evidence="6">ATP-binding cassette domain-containing protein</fullName>
    </submittedName>
</protein>
<dbReference type="EMBL" id="CP060632">
    <property type="protein sequence ID" value="QNL99370.1"/>
    <property type="molecule type" value="Genomic_DNA"/>
</dbReference>
<dbReference type="GO" id="GO:0016887">
    <property type="term" value="F:ATP hydrolysis activity"/>
    <property type="evidence" value="ECO:0007669"/>
    <property type="project" value="InterPro"/>
</dbReference>
<dbReference type="PANTHER" id="PTHR42711:SF5">
    <property type="entry name" value="ABC TRANSPORTER ATP-BINDING PROTEIN NATA"/>
    <property type="match status" value="1"/>
</dbReference>
<feature type="domain" description="ABC transporter" evidence="5">
    <location>
        <begin position="2"/>
        <end position="242"/>
    </location>
</feature>
<keyword evidence="7" id="KW-1185">Reference proteome</keyword>
<evidence type="ECO:0000313" key="7">
    <source>
        <dbReference type="Proteomes" id="UP000515819"/>
    </source>
</evidence>
<keyword evidence="2" id="KW-0813">Transport</keyword>
<evidence type="ECO:0000256" key="2">
    <source>
        <dbReference type="ARBA" id="ARBA00022448"/>
    </source>
</evidence>
<evidence type="ECO:0000256" key="4">
    <source>
        <dbReference type="ARBA" id="ARBA00022840"/>
    </source>
</evidence>
<comment type="similarity">
    <text evidence="1">Belongs to the ABC transporter superfamily.</text>
</comment>
<dbReference type="InterPro" id="IPR027417">
    <property type="entry name" value="P-loop_NTPase"/>
</dbReference>
<evidence type="ECO:0000313" key="6">
    <source>
        <dbReference type="EMBL" id="QNL99370.1"/>
    </source>
</evidence>
<evidence type="ECO:0000256" key="1">
    <source>
        <dbReference type="ARBA" id="ARBA00005417"/>
    </source>
</evidence>
<dbReference type="SUPFAM" id="SSF52540">
    <property type="entry name" value="P-loop containing nucleoside triphosphate hydrolases"/>
    <property type="match status" value="1"/>
</dbReference>
<dbReference type="Pfam" id="PF00005">
    <property type="entry name" value="ABC_tran"/>
    <property type="match status" value="1"/>
</dbReference>
<dbReference type="InterPro" id="IPR050763">
    <property type="entry name" value="ABC_transporter_ATP-binding"/>
</dbReference>